<reference evidence="1" key="1">
    <citation type="submission" date="2022-04" db="EMBL/GenBank/DDBJ databases">
        <title>Genome of the entomopathogenic fungus Entomophthora muscae.</title>
        <authorList>
            <person name="Elya C."/>
            <person name="Lovett B.R."/>
            <person name="Lee E."/>
            <person name="Macias A.M."/>
            <person name="Hajek A.E."/>
            <person name="De Bivort B.L."/>
            <person name="Kasson M.T."/>
            <person name="De Fine Licht H.H."/>
            <person name="Stajich J.E."/>
        </authorList>
    </citation>
    <scope>NUCLEOTIDE SEQUENCE</scope>
    <source>
        <strain evidence="1">Berkeley</strain>
    </source>
</reference>
<organism evidence="1 2">
    <name type="scientific">Entomophthora muscae</name>
    <dbReference type="NCBI Taxonomy" id="34485"/>
    <lineage>
        <taxon>Eukaryota</taxon>
        <taxon>Fungi</taxon>
        <taxon>Fungi incertae sedis</taxon>
        <taxon>Zoopagomycota</taxon>
        <taxon>Entomophthoromycotina</taxon>
        <taxon>Entomophthoromycetes</taxon>
        <taxon>Entomophthorales</taxon>
        <taxon>Entomophthoraceae</taxon>
        <taxon>Entomophthora</taxon>
    </lineage>
</organism>
<protein>
    <submittedName>
        <fullName evidence="1">Uncharacterized protein</fullName>
    </submittedName>
</protein>
<evidence type="ECO:0000313" key="1">
    <source>
        <dbReference type="EMBL" id="KAJ9061105.1"/>
    </source>
</evidence>
<dbReference type="EMBL" id="QTSX02005097">
    <property type="protein sequence ID" value="KAJ9061105.1"/>
    <property type="molecule type" value="Genomic_DNA"/>
</dbReference>
<proteinExistence type="predicted"/>
<dbReference type="Proteomes" id="UP001165960">
    <property type="component" value="Unassembled WGS sequence"/>
</dbReference>
<keyword evidence="2" id="KW-1185">Reference proteome</keyword>
<accession>A0ACC2SFJ5</accession>
<name>A0ACC2SFJ5_9FUNG</name>
<comment type="caution">
    <text evidence="1">The sequence shown here is derived from an EMBL/GenBank/DDBJ whole genome shotgun (WGS) entry which is preliminary data.</text>
</comment>
<gene>
    <name evidence="1" type="ORF">DSO57_1023900</name>
</gene>
<evidence type="ECO:0000313" key="2">
    <source>
        <dbReference type="Proteomes" id="UP001165960"/>
    </source>
</evidence>
<sequence>MHTEHLYFAGVYYIITNFILLVLSNREYLQYQRQRWEKEQLLAASNQPLPAFTPSPRVLDQEIILAPALRPSFPGVPLLQQLAQPSLTMSATTEELSLVPSASSYGYSKLGFAYLTMLGLIEQVIPHMEVWRPWDTAANYVIGMAPVIYWAFPSTEGSPGSHPGHDRGVEINRLRIKIFYWIESIKLLRWFSKFMLLKGFWVHLDEITSLGLVFSSLTDTTRVAVAQKRTIAAFAVIVSSTLPCNLLLDSPGAGKSKITKKEEHLQKGVEGNNSERIFSEKIPSRSDAALDN</sequence>